<name>A0A7J7ETU6_DICBM</name>
<gene>
    <name evidence="2" type="ORF">HPG69_003755</name>
</gene>
<dbReference type="EMBL" id="JACDTQ010002401">
    <property type="protein sequence ID" value="KAF5919117.1"/>
    <property type="molecule type" value="Genomic_DNA"/>
</dbReference>
<dbReference type="Proteomes" id="UP000551758">
    <property type="component" value="Unassembled WGS sequence"/>
</dbReference>
<proteinExistence type="predicted"/>
<organism evidence="2 3">
    <name type="scientific">Diceros bicornis minor</name>
    <name type="common">South-central black rhinoceros</name>
    <dbReference type="NCBI Taxonomy" id="77932"/>
    <lineage>
        <taxon>Eukaryota</taxon>
        <taxon>Metazoa</taxon>
        <taxon>Chordata</taxon>
        <taxon>Craniata</taxon>
        <taxon>Vertebrata</taxon>
        <taxon>Euteleostomi</taxon>
        <taxon>Mammalia</taxon>
        <taxon>Eutheria</taxon>
        <taxon>Laurasiatheria</taxon>
        <taxon>Perissodactyla</taxon>
        <taxon>Rhinocerotidae</taxon>
        <taxon>Diceros</taxon>
    </lineage>
</organism>
<evidence type="ECO:0000313" key="3">
    <source>
        <dbReference type="Proteomes" id="UP000551758"/>
    </source>
</evidence>
<dbReference type="AlphaFoldDB" id="A0A7J7ETU6"/>
<evidence type="ECO:0000313" key="2">
    <source>
        <dbReference type="EMBL" id="KAF5919117.1"/>
    </source>
</evidence>
<reference evidence="2 3" key="1">
    <citation type="journal article" date="2020" name="Mol. Biol. Evol.">
        <title>Interspecific Gene Flow and the Evolution of Specialization in Black and White Rhinoceros.</title>
        <authorList>
            <person name="Moodley Y."/>
            <person name="Westbury M.V."/>
            <person name="Russo I.M."/>
            <person name="Gopalakrishnan S."/>
            <person name="Rakotoarivelo A."/>
            <person name="Olsen R.A."/>
            <person name="Prost S."/>
            <person name="Tunstall T."/>
            <person name="Ryder O.A."/>
            <person name="Dalen L."/>
            <person name="Bruford M.W."/>
        </authorList>
    </citation>
    <scope>NUCLEOTIDE SEQUENCE [LARGE SCALE GENOMIC DNA]</scope>
    <source>
        <strain evidence="2">SBR-YM</strain>
        <tissue evidence="2">Skin</tissue>
    </source>
</reference>
<protein>
    <submittedName>
        <fullName evidence="2">Uncharacterized protein</fullName>
    </submittedName>
</protein>
<sequence>MWHCGPEIHGRSESTVGNHLRGPAPSQSPGPTGIHQLVTRLRLATGCGWEIGASPRGWKWGRRGHQDGVF</sequence>
<feature type="region of interest" description="Disordered" evidence="1">
    <location>
        <begin position="1"/>
        <end position="33"/>
    </location>
</feature>
<keyword evidence="3" id="KW-1185">Reference proteome</keyword>
<comment type="caution">
    <text evidence="2">The sequence shown here is derived from an EMBL/GenBank/DDBJ whole genome shotgun (WGS) entry which is preliminary data.</text>
</comment>
<accession>A0A7J7ETU6</accession>
<evidence type="ECO:0000256" key="1">
    <source>
        <dbReference type="SAM" id="MobiDB-lite"/>
    </source>
</evidence>
<feature type="compositionally biased region" description="Basic and acidic residues" evidence="1">
    <location>
        <begin position="1"/>
        <end position="12"/>
    </location>
</feature>